<feature type="transmembrane region" description="Helical" evidence="1">
    <location>
        <begin position="118"/>
        <end position="140"/>
    </location>
</feature>
<proteinExistence type="predicted"/>
<feature type="transmembrane region" description="Helical" evidence="1">
    <location>
        <begin position="7"/>
        <end position="28"/>
    </location>
</feature>
<gene>
    <name evidence="2" type="ORF">AMJ87_04385</name>
</gene>
<feature type="transmembrane region" description="Helical" evidence="1">
    <location>
        <begin position="74"/>
        <end position="98"/>
    </location>
</feature>
<feature type="transmembrane region" description="Helical" evidence="1">
    <location>
        <begin position="190"/>
        <end position="210"/>
    </location>
</feature>
<evidence type="ECO:0000313" key="3">
    <source>
        <dbReference type="Proteomes" id="UP000051096"/>
    </source>
</evidence>
<sequence length="220" mass="24063">MQRTFPLVLVFVFGILGILPFIIPHPVVQNTNDFLLNVFLKILLAFALVLGLGSLLKVHMDKIKRKRENWQYSWVLIGTFIVTSIIGLFGGVDGSGILPTHIGSFSFDIWTIYNNVEVPLGATMFALLAFFMASAAYRAFRARSFEATLLLISAFIVMIGVLPLGNRISPYIPSFAQWIMDVPNVAGQRGIQFGVALGAMATALKIILGIERSWLGGGGS</sequence>
<comment type="caution">
    <text evidence="2">The sequence shown here is derived from an EMBL/GenBank/DDBJ whole genome shotgun (WGS) entry which is preliminary data.</text>
</comment>
<reference evidence="2 3" key="1">
    <citation type="journal article" date="2015" name="Microbiome">
        <title>Genomic resolution of linkages in carbon, nitrogen, and sulfur cycling among widespread estuary sediment bacteria.</title>
        <authorList>
            <person name="Baker B.J."/>
            <person name="Lazar C.S."/>
            <person name="Teske A.P."/>
            <person name="Dick G.J."/>
        </authorList>
    </citation>
    <scope>NUCLEOTIDE SEQUENCE [LARGE SCALE GENOMIC DNA]</scope>
    <source>
        <strain evidence="2">SM23_60</strain>
    </source>
</reference>
<keyword evidence="1" id="KW-0812">Transmembrane</keyword>
<name>A0A0S8GJQ1_UNCW3</name>
<evidence type="ECO:0000256" key="1">
    <source>
        <dbReference type="SAM" id="Phobius"/>
    </source>
</evidence>
<feature type="transmembrane region" description="Helical" evidence="1">
    <location>
        <begin position="147"/>
        <end position="165"/>
    </location>
</feature>
<organism evidence="2 3">
    <name type="scientific">candidate division WOR_3 bacterium SM23_60</name>
    <dbReference type="NCBI Taxonomy" id="1703780"/>
    <lineage>
        <taxon>Bacteria</taxon>
        <taxon>Bacteria division WOR-3</taxon>
    </lineage>
</organism>
<dbReference type="EMBL" id="LJUO01000028">
    <property type="protein sequence ID" value="KPK72564.1"/>
    <property type="molecule type" value="Genomic_DNA"/>
</dbReference>
<evidence type="ECO:0000313" key="2">
    <source>
        <dbReference type="EMBL" id="KPK72564.1"/>
    </source>
</evidence>
<keyword evidence="1" id="KW-0472">Membrane</keyword>
<dbReference type="AlphaFoldDB" id="A0A0S8GJQ1"/>
<dbReference type="Proteomes" id="UP000051096">
    <property type="component" value="Unassembled WGS sequence"/>
</dbReference>
<protein>
    <submittedName>
        <fullName evidence="2">Uncharacterized protein</fullName>
    </submittedName>
</protein>
<accession>A0A0S8GJQ1</accession>
<feature type="transmembrane region" description="Helical" evidence="1">
    <location>
        <begin position="34"/>
        <end position="53"/>
    </location>
</feature>
<keyword evidence="1" id="KW-1133">Transmembrane helix</keyword>